<keyword evidence="1" id="KW-0812">Transmembrane</keyword>
<reference evidence="2 3" key="1">
    <citation type="submission" date="2015-07" db="EMBL/GenBank/DDBJ databases">
        <title>The genome of Eufriesea mexicana.</title>
        <authorList>
            <person name="Pan H."/>
            <person name="Kapheim K."/>
        </authorList>
    </citation>
    <scope>NUCLEOTIDE SEQUENCE [LARGE SCALE GENOMIC DNA]</scope>
    <source>
        <strain evidence="2">0111107269</strain>
        <tissue evidence="2">Whole body</tissue>
    </source>
</reference>
<gene>
    <name evidence="2" type="ORF">WN48_06958</name>
</gene>
<protein>
    <submittedName>
        <fullName evidence="2">Uncharacterized protein</fullName>
    </submittedName>
</protein>
<organism evidence="2 3">
    <name type="scientific">Eufriesea mexicana</name>
    <dbReference type="NCBI Taxonomy" id="516756"/>
    <lineage>
        <taxon>Eukaryota</taxon>
        <taxon>Metazoa</taxon>
        <taxon>Ecdysozoa</taxon>
        <taxon>Arthropoda</taxon>
        <taxon>Hexapoda</taxon>
        <taxon>Insecta</taxon>
        <taxon>Pterygota</taxon>
        <taxon>Neoptera</taxon>
        <taxon>Endopterygota</taxon>
        <taxon>Hymenoptera</taxon>
        <taxon>Apocrita</taxon>
        <taxon>Aculeata</taxon>
        <taxon>Apoidea</taxon>
        <taxon>Anthophila</taxon>
        <taxon>Apidae</taxon>
        <taxon>Eufriesea</taxon>
    </lineage>
</organism>
<feature type="transmembrane region" description="Helical" evidence="1">
    <location>
        <begin position="165"/>
        <end position="186"/>
    </location>
</feature>
<sequence length="199" mass="22963">MSINEKTQTEYTSFKELDESGLTPAVFDPLINATFLIDDPSFLSLKKKVIPISEIGDCMLYLKRYRNVTCFSSSEIANIAINQEARRGLVTMKICKNLCYAKPPVANFMSKHTPYRDRIVEIIMRLHIAGIKRKWHYDYIGKFINKHPRVMRFSSLSKSSYTRNLVYILSGGYFLSFFVFFGEILIHGMGKNCKQAGRF</sequence>
<dbReference type="EMBL" id="KQ759847">
    <property type="protein sequence ID" value="OAD62580.1"/>
    <property type="molecule type" value="Genomic_DNA"/>
</dbReference>
<evidence type="ECO:0000313" key="2">
    <source>
        <dbReference type="EMBL" id="OAD62580.1"/>
    </source>
</evidence>
<dbReference type="OrthoDB" id="7696986at2759"/>
<proteinExistence type="predicted"/>
<dbReference type="Proteomes" id="UP000250275">
    <property type="component" value="Unassembled WGS sequence"/>
</dbReference>
<keyword evidence="1" id="KW-0472">Membrane</keyword>
<name>A0A310SSJ8_9HYME</name>
<dbReference type="AlphaFoldDB" id="A0A310SSJ8"/>
<accession>A0A310SSJ8</accession>
<keyword evidence="1" id="KW-1133">Transmembrane helix</keyword>
<keyword evidence="3" id="KW-1185">Reference proteome</keyword>
<evidence type="ECO:0000256" key="1">
    <source>
        <dbReference type="SAM" id="Phobius"/>
    </source>
</evidence>
<evidence type="ECO:0000313" key="3">
    <source>
        <dbReference type="Proteomes" id="UP000250275"/>
    </source>
</evidence>